<dbReference type="GO" id="GO:0000978">
    <property type="term" value="F:RNA polymerase II cis-regulatory region sequence-specific DNA binding"/>
    <property type="evidence" value="ECO:0007669"/>
    <property type="project" value="TreeGrafter"/>
</dbReference>
<dbReference type="GO" id="GO:0000435">
    <property type="term" value="P:positive regulation of transcription from RNA polymerase II promoter by galactose"/>
    <property type="evidence" value="ECO:0007669"/>
    <property type="project" value="TreeGrafter"/>
</dbReference>
<keyword evidence="2" id="KW-0804">Transcription</keyword>
<dbReference type="EMBL" id="AMGV01000011">
    <property type="protein sequence ID" value="KEF54081.1"/>
    <property type="molecule type" value="Genomic_DNA"/>
</dbReference>
<dbReference type="PANTHER" id="PTHR47424:SF15">
    <property type="entry name" value="ZN(II)2CYS6 TRANSCRIPTION FACTOR (EUROFUNG)"/>
    <property type="match status" value="1"/>
</dbReference>
<dbReference type="CDD" id="cd12148">
    <property type="entry name" value="fungal_TF_MHR"/>
    <property type="match status" value="1"/>
</dbReference>
<dbReference type="HOGENOM" id="CLU_008137_0_1_1"/>
<dbReference type="AlphaFoldDB" id="A0A072P2J6"/>
<dbReference type="InterPro" id="IPR007219">
    <property type="entry name" value="XnlR_reg_dom"/>
</dbReference>
<sequence length="589" mass="66239">MFPFLGRLQRKAGLHKHAQGKHEDTIIASLLYRPSETGVQNHPQSLPQGQIDISEADTVRKIDTLILRALHSPNGLALVCIENFFTGLHLVHPLFDETVFRNRCKKELWCNRPRNVFKGLEALYYAVLALGALVSNADDFYPAILEHETGDLYVLSLSSTKRSTFNIPMCIARRCFEQAKFRLTDIFEVSNLERTQALYLLSVYCQNTLNPHSCHLYSGMAVTTGIAIGLPQGRAHQSFSFDIGPHTEPRSWWCIYAHEVEMSCASGRGIVLKPPAHYMLAHPADIQPPSTTRATHDMFINIMVSLAGLLRQVFEDLYQQYHFDRQGSRDTVRKLAQELDSWRMHLPPVFNFDRVSLTDPDHIRRQKVVLKIRYYNVQILLYRRYVETWSRLALVCQSAAEVNSCLAAAQKTIRLLFDTCQHESYFRTWWYNNTYLLNAAMVALAIAFIHLKDDSVDEIFSDVQKALDVFDAMSAITVARRCATVIKEVYEVTRSLAEKLKTTSESSTTLASNAGPDLSASGGTGVGIALRASMGAAPDSHSHASFQDSMLPEDIWSSIFETGPKSGALGFAPDVDFNFDFDIDSPLMG</sequence>
<dbReference type="PANTHER" id="PTHR47424">
    <property type="entry name" value="REGULATORY PROTEIN GAL4"/>
    <property type="match status" value="1"/>
</dbReference>
<gene>
    <name evidence="5" type="ORF">A1O9_09876</name>
</gene>
<evidence type="ECO:0000256" key="1">
    <source>
        <dbReference type="ARBA" id="ARBA00023015"/>
    </source>
</evidence>
<keyword evidence="6" id="KW-1185">Reference proteome</keyword>
<dbReference type="GO" id="GO:0008270">
    <property type="term" value="F:zinc ion binding"/>
    <property type="evidence" value="ECO:0007669"/>
    <property type="project" value="InterPro"/>
</dbReference>
<dbReference type="GO" id="GO:0000981">
    <property type="term" value="F:DNA-binding transcription factor activity, RNA polymerase II-specific"/>
    <property type="evidence" value="ECO:0007669"/>
    <property type="project" value="TreeGrafter"/>
</dbReference>
<evidence type="ECO:0000313" key="6">
    <source>
        <dbReference type="Proteomes" id="UP000027920"/>
    </source>
</evidence>
<dbReference type="GO" id="GO:0005634">
    <property type="term" value="C:nucleus"/>
    <property type="evidence" value="ECO:0007669"/>
    <property type="project" value="TreeGrafter"/>
</dbReference>
<protein>
    <recommendedName>
        <fullName evidence="4">Xylanolytic transcriptional activator regulatory domain-containing protein</fullName>
    </recommendedName>
</protein>
<feature type="domain" description="Xylanolytic transcriptional activator regulatory" evidence="4">
    <location>
        <begin position="214"/>
        <end position="289"/>
    </location>
</feature>
<dbReference type="Proteomes" id="UP000027920">
    <property type="component" value="Unassembled WGS sequence"/>
</dbReference>
<evidence type="ECO:0000256" key="2">
    <source>
        <dbReference type="ARBA" id="ARBA00023163"/>
    </source>
</evidence>
<reference evidence="5 6" key="1">
    <citation type="submission" date="2013-03" db="EMBL/GenBank/DDBJ databases">
        <title>The Genome Sequence of Exophiala aquamarina CBS 119918.</title>
        <authorList>
            <consortium name="The Broad Institute Genomics Platform"/>
            <person name="Cuomo C."/>
            <person name="de Hoog S."/>
            <person name="Gorbushina A."/>
            <person name="Walker B."/>
            <person name="Young S.K."/>
            <person name="Zeng Q."/>
            <person name="Gargeya S."/>
            <person name="Fitzgerald M."/>
            <person name="Haas B."/>
            <person name="Abouelleil A."/>
            <person name="Allen A.W."/>
            <person name="Alvarado L."/>
            <person name="Arachchi H.M."/>
            <person name="Berlin A.M."/>
            <person name="Chapman S.B."/>
            <person name="Gainer-Dewar J."/>
            <person name="Goldberg J."/>
            <person name="Griggs A."/>
            <person name="Gujja S."/>
            <person name="Hansen M."/>
            <person name="Howarth C."/>
            <person name="Imamovic A."/>
            <person name="Ireland A."/>
            <person name="Larimer J."/>
            <person name="McCowan C."/>
            <person name="Murphy C."/>
            <person name="Pearson M."/>
            <person name="Poon T.W."/>
            <person name="Priest M."/>
            <person name="Roberts A."/>
            <person name="Saif S."/>
            <person name="Shea T."/>
            <person name="Sisk P."/>
            <person name="Sykes S."/>
            <person name="Wortman J."/>
            <person name="Nusbaum C."/>
            <person name="Birren B."/>
        </authorList>
    </citation>
    <scope>NUCLEOTIDE SEQUENCE [LARGE SCALE GENOMIC DNA]</scope>
    <source>
        <strain evidence="5 6">CBS 119918</strain>
    </source>
</reference>
<evidence type="ECO:0000259" key="4">
    <source>
        <dbReference type="SMART" id="SM00906"/>
    </source>
</evidence>
<dbReference type="GO" id="GO:0006351">
    <property type="term" value="P:DNA-templated transcription"/>
    <property type="evidence" value="ECO:0007669"/>
    <property type="project" value="InterPro"/>
</dbReference>
<evidence type="ECO:0000256" key="3">
    <source>
        <dbReference type="ARBA" id="ARBA00023242"/>
    </source>
</evidence>
<comment type="caution">
    <text evidence="5">The sequence shown here is derived from an EMBL/GenBank/DDBJ whole genome shotgun (WGS) entry which is preliminary data.</text>
</comment>
<organism evidence="5 6">
    <name type="scientific">Exophiala aquamarina CBS 119918</name>
    <dbReference type="NCBI Taxonomy" id="1182545"/>
    <lineage>
        <taxon>Eukaryota</taxon>
        <taxon>Fungi</taxon>
        <taxon>Dikarya</taxon>
        <taxon>Ascomycota</taxon>
        <taxon>Pezizomycotina</taxon>
        <taxon>Eurotiomycetes</taxon>
        <taxon>Chaetothyriomycetidae</taxon>
        <taxon>Chaetothyriales</taxon>
        <taxon>Herpotrichiellaceae</taxon>
        <taxon>Exophiala</taxon>
    </lineage>
</organism>
<dbReference type="RefSeq" id="XP_013256671.1">
    <property type="nucleotide sequence ID" value="XM_013401217.1"/>
</dbReference>
<dbReference type="VEuPathDB" id="FungiDB:A1O9_09876"/>
<name>A0A072P2J6_9EURO</name>
<keyword evidence="3" id="KW-0539">Nucleus</keyword>
<keyword evidence="1" id="KW-0805">Transcription regulation</keyword>
<proteinExistence type="predicted"/>
<evidence type="ECO:0000313" key="5">
    <source>
        <dbReference type="EMBL" id="KEF54081.1"/>
    </source>
</evidence>
<dbReference type="GeneID" id="25284784"/>
<dbReference type="OrthoDB" id="4136341at2759"/>
<dbReference type="InterPro" id="IPR051127">
    <property type="entry name" value="Fungal_SecMet_Regulators"/>
</dbReference>
<dbReference type="SMART" id="SM00906">
    <property type="entry name" value="Fungal_trans"/>
    <property type="match status" value="1"/>
</dbReference>
<dbReference type="Pfam" id="PF04082">
    <property type="entry name" value="Fungal_trans"/>
    <property type="match status" value="1"/>
</dbReference>
<accession>A0A072P2J6</accession>